<dbReference type="Proteomes" id="UP000504640">
    <property type="component" value="Unplaced"/>
</dbReference>
<dbReference type="PANTHER" id="PTHR23045:SF9">
    <property type="entry name" value="LEUCINE RICH REPEAT CONTAINING 37A-RELATED"/>
    <property type="match status" value="1"/>
</dbReference>
<feature type="domain" description="Leucine-rich repeat-containing protein 37 N-terminal" evidence="3">
    <location>
        <begin position="315"/>
        <end position="395"/>
    </location>
</feature>
<gene>
    <name evidence="5" type="primary">LOC116541682</name>
</gene>
<feature type="compositionally biased region" description="Low complexity" evidence="1">
    <location>
        <begin position="280"/>
        <end position="289"/>
    </location>
</feature>
<dbReference type="PANTHER" id="PTHR23045">
    <property type="entry name" value="LEUCINE-RICH REPEAT-CONTAINING PROTEIN 37A"/>
    <property type="match status" value="1"/>
</dbReference>
<keyword evidence="4" id="KW-1185">Reference proteome</keyword>
<dbReference type="GeneID" id="116541682"/>
<feature type="non-terminal residue" evidence="5">
    <location>
        <position position="754"/>
    </location>
</feature>
<evidence type="ECO:0000313" key="5">
    <source>
        <dbReference type="RefSeq" id="XP_032121963.1"/>
    </source>
</evidence>
<protein>
    <submittedName>
        <fullName evidence="5">Leucine-rich repeat-containing protein 37A3-like</fullName>
    </submittedName>
</protein>
<evidence type="ECO:0000313" key="4">
    <source>
        <dbReference type="Proteomes" id="UP000504640"/>
    </source>
</evidence>
<name>A0A6J3GUB1_SAPAP</name>
<dbReference type="Pfam" id="PF15779">
    <property type="entry name" value="LRRC37"/>
    <property type="match status" value="2"/>
</dbReference>
<feature type="chain" id="PRO_5027025100" evidence="2">
    <location>
        <begin position="28"/>
        <end position="754"/>
    </location>
</feature>
<feature type="region of interest" description="Disordered" evidence="1">
    <location>
        <begin position="233"/>
        <end position="512"/>
    </location>
</feature>
<feature type="region of interest" description="Disordered" evidence="1">
    <location>
        <begin position="576"/>
        <end position="596"/>
    </location>
</feature>
<dbReference type="RefSeq" id="XP_032121963.1">
    <property type="nucleotide sequence ID" value="XM_032266072.1"/>
</dbReference>
<reference evidence="5" key="1">
    <citation type="submission" date="2025-08" db="UniProtKB">
        <authorList>
            <consortium name="RefSeq"/>
        </authorList>
    </citation>
    <scope>IDENTIFICATION</scope>
    <source>
        <tissue evidence="5">Blood</tissue>
    </source>
</reference>
<organism evidence="4 5">
    <name type="scientific">Sapajus apella</name>
    <name type="common">Brown-capped capuchin</name>
    <name type="synonym">Cebus apella</name>
    <dbReference type="NCBI Taxonomy" id="9515"/>
    <lineage>
        <taxon>Eukaryota</taxon>
        <taxon>Metazoa</taxon>
        <taxon>Chordata</taxon>
        <taxon>Craniata</taxon>
        <taxon>Vertebrata</taxon>
        <taxon>Euteleostomi</taxon>
        <taxon>Mammalia</taxon>
        <taxon>Eutheria</taxon>
        <taxon>Euarchontoglires</taxon>
        <taxon>Primates</taxon>
        <taxon>Haplorrhini</taxon>
        <taxon>Platyrrhini</taxon>
        <taxon>Cebidae</taxon>
        <taxon>Cebinae</taxon>
        <taxon>Sapajus</taxon>
    </lineage>
</organism>
<dbReference type="AlphaFoldDB" id="A0A6J3GUB1"/>
<accession>A0A6J3GUB1</accession>
<evidence type="ECO:0000256" key="1">
    <source>
        <dbReference type="SAM" id="MobiDB-lite"/>
    </source>
</evidence>
<proteinExistence type="predicted"/>
<evidence type="ECO:0000259" key="3">
    <source>
        <dbReference type="Pfam" id="PF15779"/>
    </source>
</evidence>
<dbReference type="InterPro" id="IPR015753">
    <property type="entry name" value="LRRC37"/>
</dbReference>
<dbReference type="InterPro" id="IPR032754">
    <property type="entry name" value="LRRC37_N"/>
</dbReference>
<evidence type="ECO:0000256" key="2">
    <source>
        <dbReference type="SAM" id="SignalP"/>
    </source>
</evidence>
<keyword evidence="2" id="KW-0732">Signal</keyword>
<feature type="compositionally biased region" description="Low complexity" evidence="1">
    <location>
        <begin position="587"/>
        <end position="596"/>
    </location>
</feature>
<feature type="domain" description="Leucine-rich repeat-containing protein 37 N-terminal" evidence="3">
    <location>
        <begin position="471"/>
        <end position="540"/>
    </location>
</feature>
<feature type="compositionally biased region" description="Low complexity" evidence="1">
    <location>
        <begin position="316"/>
        <end position="346"/>
    </location>
</feature>
<feature type="compositionally biased region" description="Pro residues" evidence="1">
    <location>
        <begin position="738"/>
        <end position="754"/>
    </location>
</feature>
<feature type="compositionally biased region" description="Polar residues" evidence="1">
    <location>
        <begin position="263"/>
        <end position="276"/>
    </location>
</feature>
<feature type="region of interest" description="Disordered" evidence="1">
    <location>
        <begin position="638"/>
        <end position="754"/>
    </location>
</feature>
<feature type="signal peptide" evidence="2">
    <location>
        <begin position="1"/>
        <end position="27"/>
    </location>
</feature>
<sequence length="754" mass="82537">MSRLRLWAPWPLLTWQLLWLLVQESQPLERVKDPLQLTSNALGPTEPWSSGSSDLPWESLHALTPSADVGGFDYLGSSASSKRSAPPQESTENLVPFLDTDSDGELPPGPEHFSSAHLDLNDKLTRQERLPQVDPMLGWDQNQTLLQPGHHKSKVQTAELDQAADHQADEILVPPLDSQDSKSMEFIVSPRNQKKDLAQHWSLAKAVGIPHRFVSKPQHQKQTLQDEYLDSSMDMLYPGSLPPDLQVNSDEPPGPPMEPELSLSEQEQPAQPSESSGELEPSQTQEETPAQPPEEMEPSAIQEETPTEPPGPPMEPELSPSEQEQPAQPSESSAELQSSPAQQETPAQPPEHHEVTVLPAGHHQAQHSDLPNVTVKPPDVQLTIATEPTAEMGTSPIHQEATAQLSGPIRDVEPSATQHGGPPLLPESLEEVGPLPIQQETSVQSPEPIKDENPSPTQEEAAAEHPQTPEEVDSPLIQHKAPALTPQLPNDVVAQPPEHHEVPVSPLSHDQVQPPTLHNVTVKPVDHMVTVTPDLTNQVEILTQQGVPAQSLMSPKQFQHLKDQQEIIIQQLNTPENDELPPVHQEPTTQPPTQLSPLSNEMVFSPLDLSPVFRSNSPLPNTTVKNVDLELTIPTAVTMEVEPSPVQQDNPPIPTERADFSLVQPDLPSPPLHSPEKIEPPVLQEATIQTPDSPKEVEPSPVRQKFPAEPPLPLKEVEPSATQREASGYPPKSMEEISPPPQQEIPAQPSEPPG</sequence>